<accession>A0A4S8IHF7</accession>
<gene>
    <name evidence="2" type="ORF">C4D60_Mb09t19030</name>
</gene>
<evidence type="ECO:0000256" key="1">
    <source>
        <dbReference type="SAM" id="Phobius"/>
    </source>
</evidence>
<organism evidence="2 3">
    <name type="scientific">Musa balbisiana</name>
    <name type="common">Banana</name>
    <dbReference type="NCBI Taxonomy" id="52838"/>
    <lineage>
        <taxon>Eukaryota</taxon>
        <taxon>Viridiplantae</taxon>
        <taxon>Streptophyta</taxon>
        <taxon>Embryophyta</taxon>
        <taxon>Tracheophyta</taxon>
        <taxon>Spermatophyta</taxon>
        <taxon>Magnoliopsida</taxon>
        <taxon>Liliopsida</taxon>
        <taxon>Zingiberales</taxon>
        <taxon>Musaceae</taxon>
        <taxon>Musa</taxon>
    </lineage>
</organism>
<protein>
    <submittedName>
        <fullName evidence="2">Uncharacterized protein</fullName>
    </submittedName>
</protein>
<keyword evidence="1" id="KW-1133">Transmembrane helix</keyword>
<name>A0A4S8IHF7_MUSBA</name>
<keyword evidence="3" id="KW-1185">Reference proteome</keyword>
<reference evidence="2 3" key="1">
    <citation type="journal article" date="2019" name="Nat. Plants">
        <title>Genome sequencing of Musa balbisiana reveals subgenome evolution and function divergence in polyploid bananas.</title>
        <authorList>
            <person name="Yao X."/>
        </authorList>
    </citation>
    <scope>NUCLEOTIDE SEQUENCE [LARGE SCALE GENOMIC DNA]</scope>
    <source>
        <strain evidence="3">cv. DH-PKW</strain>
        <tissue evidence="2">Leaves</tissue>
    </source>
</reference>
<keyword evidence="1" id="KW-0472">Membrane</keyword>
<sequence>MDVGYGLGLFCGCFGCSLRVWFGRVLGVWMKVLDLWGSWNSIGVPSSKLLLKGCRKDSSIAYQKRMNT</sequence>
<dbReference type="EMBL" id="PYDT01000010">
    <property type="protein sequence ID" value="THU47758.1"/>
    <property type="molecule type" value="Genomic_DNA"/>
</dbReference>
<feature type="transmembrane region" description="Helical" evidence="1">
    <location>
        <begin position="6"/>
        <end position="22"/>
    </location>
</feature>
<dbReference type="AlphaFoldDB" id="A0A4S8IHF7"/>
<evidence type="ECO:0000313" key="2">
    <source>
        <dbReference type="EMBL" id="THU47758.1"/>
    </source>
</evidence>
<dbReference type="Proteomes" id="UP000317650">
    <property type="component" value="Chromosome 9"/>
</dbReference>
<comment type="caution">
    <text evidence="2">The sequence shown here is derived from an EMBL/GenBank/DDBJ whole genome shotgun (WGS) entry which is preliminary data.</text>
</comment>
<evidence type="ECO:0000313" key="3">
    <source>
        <dbReference type="Proteomes" id="UP000317650"/>
    </source>
</evidence>
<keyword evidence="1" id="KW-0812">Transmembrane</keyword>
<proteinExistence type="predicted"/>